<dbReference type="Gene3D" id="3.10.105.10">
    <property type="entry name" value="Dipeptide-binding Protein, Domain 3"/>
    <property type="match status" value="2"/>
</dbReference>
<accession>A0ABV6YBG6</accession>
<organism evidence="4 5">
    <name type="scientific">Microvirga arabica</name>
    <dbReference type="NCBI Taxonomy" id="1128671"/>
    <lineage>
        <taxon>Bacteria</taxon>
        <taxon>Pseudomonadati</taxon>
        <taxon>Pseudomonadota</taxon>
        <taxon>Alphaproteobacteria</taxon>
        <taxon>Hyphomicrobiales</taxon>
        <taxon>Methylobacteriaceae</taxon>
        <taxon>Microvirga</taxon>
    </lineage>
</organism>
<evidence type="ECO:0000313" key="4">
    <source>
        <dbReference type="EMBL" id="MFC1458628.1"/>
    </source>
</evidence>
<dbReference type="InterPro" id="IPR000914">
    <property type="entry name" value="SBP_5_dom"/>
</dbReference>
<comment type="similarity">
    <text evidence="2">Belongs to the bacterial solute-binding protein 5 family.</text>
</comment>
<comment type="subcellular location">
    <subcellularLocation>
        <location evidence="1">Periplasm</location>
    </subcellularLocation>
</comment>
<dbReference type="InterPro" id="IPR039424">
    <property type="entry name" value="SBP_5"/>
</dbReference>
<evidence type="ECO:0000256" key="2">
    <source>
        <dbReference type="ARBA" id="ARBA00005695"/>
    </source>
</evidence>
<reference evidence="4 5" key="1">
    <citation type="submission" date="2024-09" db="EMBL/GenBank/DDBJ databases">
        <title>Nodulacao em especies de Leguminosae Basais da Amazonia e Caracterizacao dos Rizobios e Bacterias Associadas aos Nodulos.</title>
        <authorList>
            <person name="Jambeiro I.C.A."/>
            <person name="Lopes I.S."/>
            <person name="Aguiar E.R.G.R."/>
            <person name="Santos A.F.J."/>
            <person name="Dos Santos J.M.F."/>
            <person name="Gross E."/>
        </authorList>
    </citation>
    <scope>NUCLEOTIDE SEQUENCE [LARGE SCALE GENOMIC DNA]</scope>
    <source>
        <strain evidence="4 5">BRUESC1165</strain>
    </source>
</reference>
<dbReference type="Proteomes" id="UP001593940">
    <property type="component" value="Unassembled WGS sequence"/>
</dbReference>
<dbReference type="CDD" id="cd00995">
    <property type="entry name" value="PBP2_NikA_DppA_OppA_like"/>
    <property type="match status" value="1"/>
</dbReference>
<feature type="domain" description="Solute-binding protein family 5" evidence="3">
    <location>
        <begin position="302"/>
        <end position="605"/>
    </location>
</feature>
<name>A0ABV6YBG6_9HYPH</name>
<dbReference type="PROSITE" id="PS51318">
    <property type="entry name" value="TAT"/>
    <property type="match status" value="1"/>
</dbReference>
<protein>
    <submittedName>
        <fullName evidence="4">ABC transporter substrate-binding protein</fullName>
    </submittedName>
</protein>
<dbReference type="SUPFAM" id="SSF53850">
    <property type="entry name" value="Periplasmic binding protein-like II"/>
    <property type="match status" value="2"/>
</dbReference>
<evidence type="ECO:0000256" key="1">
    <source>
        <dbReference type="ARBA" id="ARBA00004418"/>
    </source>
</evidence>
<evidence type="ECO:0000259" key="3">
    <source>
        <dbReference type="Pfam" id="PF00496"/>
    </source>
</evidence>
<sequence length="627" mass="72284">MKDLTNGSGRPIDRRSMLMLMAATGGSAALAGSWPFRAFAADAKIELENPAYARVYDNISGYYLKDEQWIKETLPRLTWPTAGQPIPELRVVIPTNEPDTLDSFRKWATDAQEIGIKYSIEQASPARWLELINKHQHGDVEVHPSILRPERIDPAEWLVSRAYGFDRRNYGEWANQEYDKLIDLQTQESDNAKRLKHVQDAQKVLCDDLYIAQFGWGPAIIEAYNKADWEGVVKVRGFGIANFNGFHSFISLKPKSSRKSLRVGMTALLETTNILGASNNMRSIGRMIYDRLAYFDENLNTIPWALEGWQQVDDRTWDIKLRPGMEFHDGKPVTVRDLQFTFDFMRKYERGIFWTANRFLENTEIKDEANGIVRVRFAEPYAQFESYFLQLNIILPQHIWQNIMQEQNAGDDPRRLRIDKPIGSGPFSFGRHRKDTELQLITNKKHFSKPNVDEIWVVVTPTLDALMGRLESQEIDFIESSTVSLKPTQAKQLADAAHVEVVRTEDVNWYHGVVRISWLPWRDYEFRRAWQHSIDREFMVKVPWEGAGRVPLSNSFLTNGNPWNNPDLPKPPEFDLNKAREILKAAGYSWGSDGRLLYPSPDDKAFRERVTKVCADGYTWGGFKMLS</sequence>
<dbReference type="Pfam" id="PF00496">
    <property type="entry name" value="SBP_bac_5"/>
    <property type="match status" value="1"/>
</dbReference>
<dbReference type="Gene3D" id="3.40.190.10">
    <property type="entry name" value="Periplasmic binding protein-like II"/>
    <property type="match status" value="1"/>
</dbReference>
<dbReference type="InterPro" id="IPR006311">
    <property type="entry name" value="TAT_signal"/>
</dbReference>
<comment type="caution">
    <text evidence="4">The sequence shown here is derived from an EMBL/GenBank/DDBJ whole genome shotgun (WGS) entry which is preliminary data.</text>
</comment>
<proteinExistence type="inferred from homology"/>
<keyword evidence="5" id="KW-1185">Reference proteome</keyword>
<dbReference type="EMBL" id="JBHOMY010000058">
    <property type="protein sequence ID" value="MFC1458628.1"/>
    <property type="molecule type" value="Genomic_DNA"/>
</dbReference>
<gene>
    <name evidence="4" type="ORF">ACETIH_18360</name>
</gene>
<dbReference type="RefSeq" id="WP_377030533.1">
    <property type="nucleotide sequence ID" value="NZ_JBHOMY010000058.1"/>
</dbReference>
<dbReference type="PANTHER" id="PTHR30290">
    <property type="entry name" value="PERIPLASMIC BINDING COMPONENT OF ABC TRANSPORTER"/>
    <property type="match status" value="1"/>
</dbReference>
<evidence type="ECO:0000313" key="5">
    <source>
        <dbReference type="Proteomes" id="UP001593940"/>
    </source>
</evidence>